<dbReference type="PANTHER" id="PTHR42244">
    <property type="entry name" value="ANTITOXIN VAPB3-RELATED"/>
    <property type="match status" value="1"/>
</dbReference>
<name>A0A7J3MYV7_9CREN</name>
<dbReference type="EMBL" id="DTDH01000141">
    <property type="protein sequence ID" value="HGT98691.1"/>
    <property type="molecule type" value="Genomic_DNA"/>
</dbReference>
<accession>A0A7J3MYV7</accession>
<sequence>MSSVVSVRVREDVKRFLEEEGIDIGEEVRRFLEELVLKIRIKRYVEKWVKLLEDTTPSEKGFAARSVREDRESH</sequence>
<organism evidence="1">
    <name type="scientific">Ignisphaera aggregans</name>
    <dbReference type="NCBI Taxonomy" id="334771"/>
    <lineage>
        <taxon>Archaea</taxon>
        <taxon>Thermoproteota</taxon>
        <taxon>Thermoprotei</taxon>
        <taxon>Desulfurococcales</taxon>
        <taxon>Desulfurococcaceae</taxon>
        <taxon>Ignisphaera</taxon>
    </lineage>
</organism>
<evidence type="ECO:0000313" key="1">
    <source>
        <dbReference type="EMBL" id="HGT98691.1"/>
    </source>
</evidence>
<dbReference type="PANTHER" id="PTHR42244:SF2">
    <property type="entry name" value="ANTITOXIN VAPB3-RELATED"/>
    <property type="match status" value="1"/>
</dbReference>
<protein>
    <submittedName>
        <fullName evidence="1">VapB-type antitoxin</fullName>
    </submittedName>
</protein>
<proteinExistence type="predicted"/>
<dbReference type="AlphaFoldDB" id="A0A7J3MYV7"/>
<dbReference type="InterPro" id="IPR039709">
    <property type="entry name" value="VapB3-like"/>
</dbReference>
<comment type="caution">
    <text evidence="1">The sequence shown here is derived from an EMBL/GenBank/DDBJ whole genome shotgun (WGS) entry which is preliminary data.</text>
</comment>
<reference evidence="1" key="1">
    <citation type="journal article" date="2020" name="mSystems">
        <title>Genome- and Community-Level Interaction Insights into Carbon Utilization and Element Cycling Functions of Hydrothermarchaeota in Hydrothermal Sediment.</title>
        <authorList>
            <person name="Zhou Z."/>
            <person name="Liu Y."/>
            <person name="Xu W."/>
            <person name="Pan J."/>
            <person name="Luo Z.H."/>
            <person name="Li M."/>
        </authorList>
    </citation>
    <scope>NUCLEOTIDE SEQUENCE [LARGE SCALE GENOMIC DNA]</scope>
    <source>
        <strain evidence="1">SpSt-688</strain>
    </source>
</reference>
<gene>
    <name evidence="1" type="ORF">ENU64_04600</name>
</gene>